<dbReference type="Proteomes" id="UP001223144">
    <property type="component" value="Unassembled WGS sequence"/>
</dbReference>
<keyword evidence="3" id="KW-1185">Reference proteome</keyword>
<feature type="transmembrane region" description="Helical" evidence="1">
    <location>
        <begin position="101"/>
        <end position="121"/>
    </location>
</feature>
<name>A0ABT6HI72_9ACTN</name>
<keyword evidence="1" id="KW-0812">Transmembrane</keyword>
<evidence type="ECO:0000313" key="3">
    <source>
        <dbReference type="Proteomes" id="UP001223144"/>
    </source>
</evidence>
<evidence type="ECO:0000313" key="2">
    <source>
        <dbReference type="EMBL" id="MDH2387948.1"/>
    </source>
</evidence>
<evidence type="ECO:0000256" key="1">
    <source>
        <dbReference type="SAM" id="Phobius"/>
    </source>
</evidence>
<protein>
    <submittedName>
        <fullName evidence="2">DUF4345 domain-containing protein</fullName>
    </submittedName>
</protein>
<dbReference type="InterPro" id="IPR025597">
    <property type="entry name" value="DUF4345"/>
</dbReference>
<dbReference type="EMBL" id="JARWBG010000003">
    <property type="protein sequence ID" value="MDH2387948.1"/>
    <property type="molecule type" value="Genomic_DNA"/>
</dbReference>
<gene>
    <name evidence="2" type="ORF">QCN29_03920</name>
</gene>
<feature type="transmembrane region" description="Helical" evidence="1">
    <location>
        <begin position="74"/>
        <end position="95"/>
    </location>
</feature>
<accession>A0ABT6HI72</accession>
<dbReference type="RefSeq" id="WP_240135744.1">
    <property type="nucleotide sequence ID" value="NZ_JARWBG010000003.1"/>
</dbReference>
<proteinExistence type="predicted"/>
<sequence length="135" mass="14400">MPSSRRWFQSVILLLGLVVVGTALADIALGPSVLPGVVEADTTLDSNYRFFAGLWCTLGIVMLATVPHVERHALALRAVFGAVFLGGLARGLSYLSVGAPHALFTAGIGVELLLPPLLLLWSRRVCREPARPGTR</sequence>
<comment type="caution">
    <text evidence="2">The sequence shown here is derived from an EMBL/GenBank/DDBJ whole genome shotgun (WGS) entry which is preliminary data.</text>
</comment>
<organism evidence="2 3">
    <name type="scientific">Streptomyces chengmaiensis</name>
    <dbReference type="NCBI Taxonomy" id="3040919"/>
    <lineage>
        <taxon>Bacteria</taxon>
        <taxon>Bacillati</taxon>
        <taxon>Actinomycetota</taxon>
        <taxon>Actinomycetes</taxon>
        <taxon>Kitasatosporales</taxon>
        <taxon>Streptomycetaceae</taxon>
        <taxon>Streptomyces</taxon>
    </lineage>
</organism>
<feature type="transmembrane region" description="Helical" evidence="1">
    <location>
        <begin position="49"/>
        <end position="67"/>
    </location>
</feature>
<keyword evidence="1" id="KW-0472">Membrane</keyword>
<dbReference type="Pfam" id="PF14248">
    <property type="entry name" value="DUF4345"/>
    <property type="match status" value="1"/>
</dbReference>
<reference evidence="2 3" key="1">
    <citation type="submission" date="2023-04" db="EMBL/GenBank/DDBJ databases">
        <title>Streptomyces chengmaiensis sp. nov. isolated from the stem of mangrove plant in Hainan.</title>
        <authorList>
            <person name="Huang X."/>
            <person name="Zhou S."/>
            <person name="Chu X."/>
            <person name="Xie Y."/>
            <person name="Lin Y."/>
        </authorList>
    </citation>
    <scope>NUCLEOTIDE SEQUENCE [LARGE SCALE GENOMIC DNA]</scope>
    <source>
        <strain evidence="2 3">HNM0663</strain>
    </source>
</reference>
<keyword evidence="1" id="KW-1133">Transmembrane helix</keyword>